<organism evidence="2 3">
    <name type="scientific">Paenibacillus wynnii</name>
    <dbReference type="NCBI Taxonomy" id="268407"/>
    <lineage>
        <taxon>Bacteria</taxon>
        <taxon>Bacillati</taxon>
        <taxon>Bacillota</taxon>
        <taxon>Bacilli</taxon>
        <taxon>Bacillales</taxon>
        <taxon>Paenibacillaceae</taxon>
        <taxon>Paenibacillus</taxon>
    </lineage>
</organism>
<dbReference type="RefSeq" id="WP_036652234.1">
    <property type="nucleotide sequence ID" value="NZ_JQCR01000002.1"/>
</dbReference>
<reference evidence="2 3" key="1">
    <citation type="submission" date="2014-08" db="EMBL/GenBank/DDBJ databases">
        <authorList>
            <person name="den Bakker H.C."/>
        </authorList>
    </citation>
    <scope>NUCLEOTIDE SEQUENCE [LARGE SCALE GENOMIC DNA]</scope>
    <source>
        <strain evidence="2 3">DSM 18334</strain>
    </source>
</reference>
<feature type="region of interest" description="Disordered" evidence="1">
    <location>
        <begin position="155"/>
        <end position="220"/>
    </location>
</feature>
<protein>
    <submittedName>
        <fullName evidence="2">Uncharacterized protein</fullName>
    </submittedName>
</protein>
<evidence type="ECO:0000256" key="1">
    <source>
        <dbReference type="SAM" id="MobiDB-lite"/>
    </source>
</evidence>
<proteinExistence type="predicted"/>
<feature type="compositionally biased region" description="Low complexity" evidence="1">
    <location>
        <begin position="198"/>
        <end position="220"/>
    </location>
</feature>
<gene>
    <name evidence="2" type="ORF">PWYN_13350</name>
</gene>
<evidence type="ECO:0000313" key="3">
    <source>
        <dbReference type="Proteomes" id="UP000029734"/>
    </source>
</evidence>
<reference evidence="2 3" key="2">
    <citation type="submission" date="2014-10" db="EMBL/GenBank/DDBJ databases">
        <title>Comparative genomics of the Paenibacillus odorifer group.</title>
        <authorList>
            <person name="Tsai Y.-C."/>
            <person name="Martin N."/>
            <person name="Korlach J."/>
            <person name="Wiedmann M."/>
        </authorList>
    </citation>
    <scope>NUCLEOTIDE SEQUENCE [LARGE SCALE GENOMIC DNA]</scope>
    <source>
        <strain evidence="2 3">DSM 18334</strain>
    </source>
</reference>
<keyword evidence="3" id="KW-1185">Reference proteome</keyword>
<accession>A0A098MDY7</accession>
<dbReference type="AlphaFoldDB" id="A0A098MDY7"/>
<dbReference type="STRING" id="268407.PWYN_13350"/>
<sequence>MAKDEKIKEQAVSKLFTPEGKPIRVLSTSLGIALLANALLIPGTPAVASSGASGDEPQLVSWSTEEVKAYFDKNVDWNIPYPEEGTEVVQEEQGAVTTDGTTVINNYGGYHSGFGWDDLLLYHMLFNSGSFYSSRGWYNNHPGYYAGTRNSYKPRTYDNTKFQNKPVAGSVVKPRTSTSTSGSITRRGNAKTGGVGGTSSKLGSSKSGSKSGASKGSFGG</sequence>
<dbReference type="eggNOG" id="ENOG5033VF2">
    <property type="taxonomic scope" value="Bacteria"/>
</dbReference>
<name>A0A098MDY7_9BACL</name>
<dbReference type="Proteomes" id="UP000029734">
    <property type="component" value="Unassembled WGS sequence"/>
</dbReference>
<evidence type="ECO:0000313" key="2">
    <source>
        <dbReference type="EMBL" id="KGE20206.1"/>
    </source>
</evidence>
<dbReference type="EMBL" id="JQCR01000002">
    <property type="protein sequence ID" value="KGE20206.1"/>
    <property type="molecule type" value="Genomic_DNA"/>
</dbReference>
<dbReference type="OrthoDB" id="2606056at2"/>
<feature type="compositionally biased region" description="Low complexity" evidence="1">
    <location>
        <begin position="175"/>
        <end position="187"/>
    </location>
</feature>
<comment type="caution">
    <text evidence="2">The sequence shown here is derived from an EMBL/GenBank/DDBJ whole genome shotgun (WGS) entry which is preliminary data.</text>
</comment>